<keyword evidence="1" id="KW-0732">Signal</keyword>
<accession>A0A2M7G2M3</accession>
<dbReference type="AlphaFoldDB" id="A0A2M7G2M3"/>
<evidence type="ECO:0008006" key="4">
    <source>
        <dbReference type="Google" id="ProtNLM"/>
    </source>
</evidence>
<comment type="caution">
    <text evidence="2">The sequence shown here is derived from an EMBL/GenBank/DDBJ whole genome shotgun (WGS) entry which is preliminary data.</text>
</comment>
<proteinExistence type="predicted"/>
<dbReference type="EMBL" id="PFFQ01000041">
    <property type="protein sequence ID" value="PIW15965.1"/>
    <property type="molecule type" value="Genomic_DNA"/>
</dbReference>
<dbReference type="Proteomes" id="UP000231019">
    <property type="component" value="Unassembled WGS sequence"/>
</dbReference>
<feature type="chain" id="PRO_5014617538" description="Lipoprotein" evidence="1">
    <location>
        <begin position="29"/>
        <end position="209"/>
    </location>
</feature>
<protein>
    <recommendedName>
        <fullName evidence="4">Lipoprotein</fullName>
    </recommendedName>
</protein>
<evidence type="ECO:0000256" key="1">
    <source>
        <dbReference type="SAM" id="SignalP"/>
    </source>
</evidence>
<feature type="signal peptide" evidence="1">
    <location>
        <begin position="1"/>
        <end position="28"/>
    </location>
</feature>
<gene>
    <name evidence="2" type="ORF">COW36_14705</name>
</gene>
<organism evidence="2 3">
    <name type="scientific">bacterium (Candidatus Blackallbacteria) CG17_big_fil_post_rev_8_21_14_2_50_48_46</name>
    <dbReference type="NCBI Taxonomy" id="2014261"/>
    <lineage>
        <taxon>Bacteria</taxon>
        <taxon>Candidatus Blackallbacteria</taxon>
    </lineage>
</organism>
<evidence type="ECO:0000313" key="2">
    <source>
        <dbReference type="EMBL" id="PIW15965.1"/>
    </source>
</evidence>
<sequence>MPFHNPQNLKSALSILAVLSLLGLSACSQVPMPLVQTTENARVQVLSRKQATRPTIGTAKEVYAQAEIMAQRWSAHAEPVYLEGRFISSNGLNDAPIDAVWSFAFVSAQKPGKVFQVVSRSETTKLAAQELKQSTLSALEPLEVRAWSLDSSLMLQKARRVTEMIPYPVPKMVLSMNQDHRLVWKIPQLSPMPELNFDAMNGQVLETRR</sequence>
<reference evidence="2 3" key="1">
    <citation type="submission" date="2017-09" db="EMBL/GenBank/DDBJ databases">
        <title>Depth-based differentiation of microbial function through sediment-hosted aquifers and enrichment of novel symbionts in the deep terrestrial subsurface.</title>
        <authorList>
            <person name="Probst A.J."/>
            <person name="Ladd B."/>
            <person name="Jarett J.K."/>
            <person name="Geller-Mcgrath D.E."/>
            <person name="Sieber C.M."/>
            <person name="Emerson J.B."/>
            <person name="Anantharaman K."/>
            <person name="Thomas B.C."/>
            <person name="Malmstrom R."/>
            <person name="Stieglmeier M."/>
            <person name="Klingl A."/>
            <person name="Woyke T."/>
            <person name="Ryan C.M."/>
            <person name="Banfield J.F."/>
        </authorList>
    </citation>
    <scope>NUCLEOTIDE SEQUENCE [LARGE SCALE GENOMIC DNA]</scope>
    <source>
        <strain evidence="2">CG17_big_fil_post_rev_8_21_14_2_50_48_46</strain>
    </source>
</reference>
<evidence type="ECO:0000313" key="3">
    <source>
        <dbReference type="Proteomes" id="UP000231019"/>
    </source>
</evidence>
<name>A0A2M7G2M3_9BACT</name>